<dbReference type="Proteomes" id="UP001454036">
    <property type="component" value="Unassembled WGS sequence"/>
</dbReference>
<dbReference type="InterPro" id="IPR004345">
    <property type="entry name" value="TB2_DP1_HVA22"/>
</dbReference>
<dbReference type="PANTHER" id="PTHR12300:SF162">
    <property type="entry name" value="HVA22-LIKE PROTEIN J"/>
    <property type="match status" value="1"/>
</dbReference>
<keyword evidence="4" id="KW-1185">Reference proteome</keyword>
<sequence>MSFRILVAVITVFERVGDIFISWMPMYGEAKLALFIYMWYPKTKGCGYIYESIVRPYISKHEPDIDRSLQELRARGIDFVIYYWANFSKIAQTKFFEIIQFVASQSANIARPKSEDADVNLRGIATSSTLPPSPPATPSAHFKKNLRQLSENSRQSSRKIGRPPVPPSSPTAHRVVAQSPRTKTQVQLEDIATRMDEDNNQTLNDMVDQNGVDHNLHSPSLKKRSKSSLNQ</sequence>
<dbReference type="PANTHER" id="PTHR12300">
    <property type="entry name" value="HVA22-LIKE PROTEINS"/>
    <property type="match status" value="1"/>
</dbReference>
<comment type="similarity">
    <text evidence="1">Belongs to the DP1 family.</text>
</comment>
<evidence type="ECO:0000256" key="1">
    <source>
        <dbReference type="RuleBase" id="RU362006"/>
    </source>
</evidence>
<feature type="region of interest" description="Disordered" evidence="2">
    <location>
        <begin position="147"/>
        <end position="231"/>
    </location>
</feature>
<reference evidence="3 4" key="1">
    <citation type="submission" date="2024-01" db="EMBL/GenBank/DDBJ databases">
        <title>The complete chloroplast genome sequence of Lithospermum erythrorhizon: insights into the phylogenetic relationship among Boraginaceae species and the maternal lineages of purple gromwells.</title>
        <authorList>
            <person name="Okada T."/>
            <person name="Watanabe K."/>
        </authorList>
    </citation>
    <scope>NUCLEOTIDE SEQUENCE [LARGE SCALE GENOMIC DNA]</scope>
</reference>
<proteinExistence type="inferred from homology"/>
<gene>
    <name evidence="3" type="ORF">LIER_26481</name>
</gene>
<accession>A0AAV3RA22</accession>
<evidence type="ECO:0000313" key="3">
    <source>
        <dbReference type="EMBL" id="GAA0172710.1"/>
    </source>
</evidence>
<dbReference type="AlphaFoldDB" id="A0AAV3RA22"/>
<protein>
    <recommendedName>
        <fullName evidence="1">HVA22-like protein</fullName>
    </recommendedName>
</protein>
<evidence type="ECO:0000313" key="4">
    <source>
        <dbReference type="Proteomes" id="UP001454036"/>
    </source>
</evidence>
<evidence type="ECO:0000256" key="2">
    <source>
        <dbReference type="SAM" id="MobiDB-lite"/>
    </source>
</evidence>
<comment type="subcellular location">
    <subcellularLocation>
        <location evidence="1">Membrane</location>
        <topology evidence="1">Multi-pass membrane protein</topology>
    </subcellularLocation>
</comment>
<organism evidence="3 4">
    <name type="scientific">Lithospermum erythrorhizon</name>
    <name type="common">Purple gromwell</name>
    <name type="synonym">Lithospermum officinale var. erythrorhizon</name>
    <dbReference type="NCBI Taxonomy" id="34254"/>
    <lineage>
        <taxon>Eukaryota</taxon>
        <taxon>Viridiplantae</taxon>
        <taxon>Streptophyta</taxon>
        <taxon>Embryophyta</taxon>
        <taxon>Tracheophyta</taxon>
        <taxon>Spermatophyta</taxon>
        <taxon>Magnoliopsida</taxon>
        <taxon>eudicotyledons</taxon>
        <taxon>Gunneridae</taxon>
        <taxon>Pentapetalae</taxon>
        <taxon>asterids</taxon>
        <taxon>lamiids</taxon>
        <taxon>Boraginales</taxon>
        <taxon>Boraginaceae</taxon>
        <taxon>Boraginoideae</taxon>
        <taxon>Lithospermeae</taxon>
        <taxon>Lithospermum</taxon>
    </lineage>
</organism>
<feature type="compositionally biased region" description="Basic residues" evidence="2">
    <location>
        <begin position="220"/>
        <end position="231"/>
    </location>
</feature>
<dbReference type="Pfam" id="PF03134">
    <property type="entry name" value="TB2_DP1_HVA22"/>
    <property type="match status" value="1"/>
</dbReference>
<dbReference type="GO" id="GO:0016020">
    <property type="term" value="C:membrane"/>
    <property type="evidence" value="ECO:0007669"/>
    <property type="project" value="UniProtKB-SubCell"/>
</dbReference>
<comment type="caution">
    <text evidence="3">The sequence shown here is derived from an EMBL/GenBank/DDBJ whole genome shotgun (WGS) entry which is preliminary data.</text>
</comment>
<name>A0AAV3RA22_LITER</name>
<dbReference type="EMBL" id="BAABME010008248">
    <property type="protein sequence ID" value="GAA0172710.1"/>
    <property type="molecule type" value="Genomic_DNA"/>
</dbReference>